<sequence>MTSGRPVELTRAFICVKLPQTHTEALGAWLDARRADCRSIRWVSAKTLHITLKFCGEIEPETLSAICGLLRKEKLGGKFSLSLSGVGGFPKLSSPRVIWSGINGDIEKLGKLHRAVEEYAHRCGVAKEKKFSPHITLGRRKETGALAENIVASLQKDKIELPEWSVEEIIMMKSELTRDGPVYTPLELFSLQK</sequence>
<dbReference type="EC" id="3.1.4.58" evidence="2"/>
<comment type="caution">
    <text evidence="3">The sequence shown here is derived from an EMBL/GenBank/DDBJ whole genome shotgun (WGS) entry which is preliminary data.</text>
</comment>
<dbReference type="EMBL" id="JMKI01000027">
    <property type="protein sequence ID" value="KEJ92441.1"/>
    <property type="molecule type" value="Genomic_DNA"/>
</dbReference>
<dbReference type="AlphaFoldDB" id="A0A073ISJ9"/>
<dbReference type="PANTHER" id="PTHR35561">
    <property type="entry name" value="RNA 2',3'-CYCLIC PHOSPHODIESTERASE"/>
    <property type="match status" value="1"/>
</dbReference>
<dbReference type="PANTHER" id="PTHR35561:SF1">
    <property type="entry name" value="RNA 2',3'-CYCLIC PHOSPHODIESTERASE"/>
    <property type="match status" value="1"/>
</dbReference>
<dbReference type="RefSeq" id="WP_037975817.1">
    <property type="nucleotide sequence ID" value="NZ_CAMETI010000082.1"/>
</dbReference>
<evidence type="ECO:0000313" key="3">
    <source>
        <dbReference type="EMBL" id="KEJ92441.1"/>
    </source>
</evidence>
<protein>
    <recommendedName>
        <fullName evidence="2">RNA 2',3'-cyclic phosphodiesterase</fullName>
        <shortName evidence="2">RNA 2',3'-CPDase</shortName>
        <ecNumber evidence="2">3.1.4.58</ecNumber>
    </recommendedName>
</protein>
<comment type="function">
    <text evidence="2">Hydrolyzes RNA 2',3'-cyclic phosphodiester to an RNA 2'-phosphomonoester.</text>
</comment>
<reference evidence="3 4" key="1">
    <citation type="submission" date="2014-04" db="EMBL/GenBank/DDBJ databases">
        <title>Draft Genome Sequence of Synergistes jonesii.</title>
        <authorList>
            <person name="Coil D.A."/>
            <person name="Eisen J.A."/>
            <person name="Holland-Moritz H.E."/>
        </authorList>
    </citation>
    <scope>NUCLEOTIDE SEQUENCE [LARGE SCALE GENOMIC DNA]</scope>
    <source>
        <strain evidence="3 4">78-1</strain>
    </source>
</reference>
<dbReference type="SUPFAM" id="SSF55144">
    <property type="entry name" value="LigT-like"/>
    <property type="match status" value="1"/>
</dbReference>
<comment type="similarity">
    <text evidence="2">Belongs to the 2H phosphoesterase superfamily. ThpR family.</text>
</comment>
<dbReference type="GO" id="GO:0004113">
    <property type="term" value="F:2',3'-cyclic-nucleotide 3'-phosphodiesterase activity"/>
    <property type="evidence" value="ECO:0007669"/>
    <property type="project" value="InterPro"/>
</dbReference>
<dbReference type="Gene3D" id="3.90.1140.10">
    <property type="entry name" value="Cyclic phosphodiesterase"/>
    <property type="match status" value="1"/>
</dbReference>
<comment type="catalytic activity">
    <reaction evidence="2">
        <text>a 3'-end 2',3'-cyclophospho-ribonucleotide-RNA + H2O = a 3'-end 2'-phospho-ribonucleotide-RNA + H(+)</text>
        <dbReference type="Rhea" id="RHEA:11828"/>
        <dbReference type="Rhea" id="RHEA-COMP:10464"/>
        <dbReference type="Rhea" id="RHEA-COMP:17353"/>
        <dbReference type="ChEBI" id="CHEBI:15377"/>
        <dbReference type="ChEBI" id="CHEBI:15378"/>
        <dbReference type="ChEBI" id="CHEBI:83064"/>
        <dbReference type="ChEBI" id="CHEBI:173113"/>
        <dbReference type="EC" id="3.1.4.58"/>
    </reaction>
</comment>
<dbReference type="GO" id="GO:0008664">
    <property type="term" value="F:RNA 2',3'-cyclic 3'-phosphodiesterase activity"/>
    <property type="evidence" value="ECO:0007669"/>
    <property type="project" value="UniProtKB-EC"/>
</dbReference>
<evidence type="ECO:0000256" key="1">
    <source>
        <dbReference type="ARBA" id="ARBA00022801"/>
    </source>
</evidence>
<evidence type="ECO:0000256" key="2">
    <source>
        <dbReference type="HAMAP-Rule" id="MF_01940"/>
    </source>
</evidence>
<dbReference type="OrthoDB" id="9789350at2"/>
<organism evidence="3 4">
    <name type="scientific">Synergistes jonesii</name>
    <dbReference type="NCBI Taxonomy" id="2754"/>
    <lineage>
        <taxon>Bacteria</taxon>
        <taxon>Thermotogati</taxon>
        <taxon>Synergistota</taxon>
        <taxon>Synergistia</taxon>
        <taxon>Synergistales</taxon>
        <taxon>Synergistaceae</taxon>
        <taxon>Synergistes</taxon>
    </lineage>
</organism>
<dbReference type="Proteomes" id="UP000027665">
    <property type="component" value="Unassembled WGS sequence"/>
</dbReference>
<name>A0A073ISJ9_9BACT</name>
<dbReference type="GeneID" id="90983475"/>
<dbReference type="HAMAP" id="MF_01940">
    <property type="entry name" value="RNA_CPDase"/>
    <property type="match status" value="1"/>
</dbReference>
<keyword evidence="1 2" id="KW-0378">Hydrolase</keyword>
<dbReference type="NCBIfam" id="TIGR02258">
    <property type="entry name" value="2_5_ligase"/>
    <property type="match status" value="1"/>
</dbReference>
<feature type="active site" description="Proton acceptor" evidence="2">
    <location>
        <position position="134"/>
    </location>
</feature>
<evidence type="ECO:0000313" key="4">
    <source>
        <dbReference type="Proteomes" id="UP000027665"/>
    </source>
</evidence>
<dbReference type="STRING" id="2754.EH55_03865"/>
<dbReference type="InterPro" id="IPR004175">
    <property type="entry name" value="RNA_CPDase"/>
</dbReference>
<dbReference type="eggNOG" id="COG1514">
    <property type="taxonomic scope" value="Bacteria"/>
</dbReference>
<gene>
    <name evidence="3" type="ORF">EH55_03865</name>
</gene>
<proteinExistence type="inferred from homology"/>
<feature type="active site" description="Proton donor" evidence="2">
    <location>
        <position position="49"/>
    </location>
</feature>
<keyword evidence="4" id="KW-1185">Reference proteome</keyword>
<feature type="short sequence motif" description="HXTX 2" evidence="2">
    <location>
        <begin position="134"/>
        <end position="137"/>
    </location>
</feature>
<feature type="short sequence motif" description="HXTX 1" evidence="2">
    <location>
        <begin position="49"/>
        <end position="52"/>
    </location>
</feature>
<dbReference type="Pfam" id="PF13563">
    <property type="entry name" value="2_5_RNA_ligase2"/>
    <property type="match status" value="1"/>
</dbReference>
<dbReference type="InterPro" id="IPR009097">
    <property type="entry name" value="Cyclic_Pdiesterase"/>
</dbReference>
<accession>A0A073ISJ9</accession>